<feature type="compositionally biased region" description="Basic and acidic residues" evidence="1">
    <location>
        <begin position="481"/>
        <end position="491"/>
    </location>
</feature>
<reference evidence="2 3" key="1">
    <citation type="journal article" date="2014" name="PLoS Genet.">
        <title>Phylogenetically driven sequencing of extremely halophilic archaea reveals strategies for static and dynamic osmo-response.</title>
        <authorList>
            <person name="Becker E.A."/>
            <person name="Seitzer P.M."/>
            <person name="Tritt A."/>
            <person name="Larsen D."/>
            <person name="Krusor M."/>
            <person name="Yao A.I."/>
            <person name="Wu D."/>
            <person name="Madern D."/>
            <person name="Eisen J.A."/>
            <person name="Darling A.E."/>
            <person name="Facciotti M.T."/>
        </authorList>
    </citation>
    <scope>NUCLEOTIDE SEQUENCE [LARGE SCALE GENOMIC DNA]</scope>
    <source>
        <strain evidence="2 3">ATCC 33800</strain>
    </source>
</reference>
<feature type="region of interest" description="Disordered" evidence="1">
    <location>
        <begin position="479"/>
        <end position="519"/>
    </location>
</feature>
<dbReference type="AlphaFoldDB" id="M0K896"/>
<dbReference type="EMBL" id="AOLR01000002">
    <property type="protein sequence ID" value="EMA16399.1"/>
    <property type="molecule type" value="Genomic_DNA"/>
</dbReference>
<dbReference type="SUPFAM" id="SSF53649">
    <property type="entry name" value="Alkaline phosphatase-like"/>
    <property type="match status" value="1"/>
</dbReference>
<dbReference type="PANTHER" id="PTHR10151">
    <property type="entry name" value="ECTONUCLEOTIDE PYROPHOSPHATASE/PHOSPHODIESTERASE"/>
    <property type="match status" value="1"/>
</dbReference>
<dbReference type="Gene3D" id="3.40.720.10">
    <property type="entry name" value="Alkaline Phosphatase, subunit A"/>
    <property type="match status" value="2"/>
</dbReference>
<evidence type="ECO:0000313" key="2">
    <source>
        <dbReference type="EMBL" id="EMA16399.1"/>
    </source>
</evidence>
<dbReference type="Proteomes" id="UP000011659">
    <property type="component" value="Unassembled WGS sequence"/>
</dbReference>
<protein>
    <submittedName>
        <fullName evidence="2">Type I phosphodiesterase/nucleotide pyrophosphatase</fullName>
    </submittedName>
</protein>
<dbReference type="InterPro" id="IPR002591">
    <property type="entry name" value="Phosphodiest/P_Trfase"/>
</dbReference>
<dbReference type="GO" id="GO:0016787">
    <property type="term" value="F:hydrolase activity"/>
    <property type="evidence" value="ECO:0007669"/>
    <property type="project" value="UniProtKB-ARBA"/>
</dbReference>
<comment type="caution">
    <text evidence="2">The sequence shown here is derived from an EMBL/GenBank/DDBJ whole genome shotgun (WGS) entry which is preliminary data.</text>
</comment>
<feature type="compositionally biased region" description="Basic and acidic residues" evidence="1">
    <location>
        <begin position="507"/>
        <end position="519"/>
    </location>
</feature>
<dbReference type="PANTHER" id="PTHR10151:SF120">
    <property type="entry name" value="BIS(5'-ADENOSYL)-TRIPHOSPHATASE"/>
    <property type="match status" value="1"/>
</dbReference>
<organism evidence="2 3">
    <name type="scientific">Haloarcula marismortui ATCC 33800</name>
    <dbReference type="NCBI Taxonomy" id="662476"/>
    <lineage>
        <taxon>Archaea</taxon>
        <taxon>Methanobacteriati</taxon>
        <taxon>Methanobacteriota</taxon>
        <taxon>Stenosarchaea group</taxon>
        <taxon>Halobacteria</taxon>
        <taxon>Halobacteriales</taxon>
        <taxon>Haloarculaceae</taxon>
        <taxon>Haloarcula</taxon>
    </lineage>
</organism>
<keyword evidence="3" id="KW-1185">Reference proteome</keyword>
<dbReference type="Pfam" id="PF01663">
    <property type="entry name" value="Phosphodiest"/>
    <property type="match status" value="1"/>
</dbReference>
<accession>M0K896</accession>
<sequence length="519" mass="58728">MEIGYMNSEKTVVFGIDGAHFELIKPWLQEGDLPNIEALIDSGVTGDLQSVLPPVTSPNWKCYMTGKNPGKIGIFWWENVDMGGQRVYYPSERKHENTEFWEIISYEEPVGVIGVPTTYPPKETNGFVVAGAPDGMNSDYTTPEFLESELEDKFGYKVLTDKKVSADLEGAAEEILERIEQRYLAAEHLMEEYDISFLQVTTFYINTLHHYLWRHEYTKRGWEIIDKYIEKLNDYETNVIVMSDHGATKINTVFNINTWLEREGLLSKNTAVPDLLYRLGLTRPTLARFASSMKVLDLVRDSVPARFLKSIPDDDGNINQDSKTIAINWEKTKALASGQGPIYFTSDIIQREKDRLRNGLSQLKDPEDNVVLRDIYKSEEIYSGKYMADAPDLVMEQNDGVHIPGSLGEESIFTDPESGGWKGENKRSGIFIADGPDFKDCEIEDISILDLAPTILHLHDCPIPSSMDGRVLEDIFNEDSPASHREPKYTNEEQSPVLEDPTGGSKGVRDRLDDLGYLN</sequence>
<gene>
    <name evidence="2" type="ORF">C436_01460</name>
</gene>
<dbReference type="InterPro" id="IPR017850">
    <property type="entry name" value="Alkaline_phosphatase_core_sf"/>
</dbReference>
<proteinExistence type="predicted"/>
<evidence type="ECO:0000256" key="1">
    <source>
        <dbReference type="SAM" id="MobiDB-lite"/>
    </source>
</evidence>
<name>M0K896_9EURY</name>
<dbReference type="PATRIC" id="fig|662476.7.peg.292"/>
<evidence type="ECO:0000313" key="3">
    <source>
        <dbReference type="Proteomes" id="UP000011659"/>
    </source>
</evidence>